<keyword evidence="4" id="KW-0406">Ion transport</keyword>
<comment type="similarity">
    <text evidence="2">Belongs to the ATPase epsilon chain family.</text>
</comment>
<dbReference type="GO" id="GO:0046933">
    <property type="term" value="F:proton-transporting ATP synthase activity, rotational mechanism"/>
    <property type="evidence" value="ECO:0007669"/>
    <property type="project" value="InterPro"/>
</dbReference>
<dbReference type="GO" id="GO:0045259">
    <property type="term" value="C:proton-transporting ATP synthase complex"/>
    <property type="evidence" value="ECO:0007669"/>
    <property type="project" value="UniProtKB-KW"/>
</dbReference>
<dbReference type="AlphaFoldDB" id="A0A1F6DWE5"/>
<evidence type="ECO:0000313" key="8">
    <source>
        <dbReference type="EMBL" id="OGG65723.1"/>
    </source>
</evidence>
<accession>A0A1F6DWE5</accession>
<dbReference type="InterPro" id="IPR020546">
    <property type="entry name" value="ATP_synth_F1_dsu/esu_N"/>
</dbReference>
<dbReference type="InterPro" id="IPR036771">
    <property type="entry name" value="ATPsynth_dsu/esu_N"/>
</dbReference>
<name>A0A1F6DWE5_9BACT</name>
<comment type="caution">
    <text evidence="8">The sequence shown here is derived from an EMBL/GenBank/DDBJ whole genome shotgun (WGS) entry which is preliminary data.</text>
</comment>
<evidence type="ECO:0000256" key="4">
    <source>
        <dbReference type="ARBA" id="ARBA00023065"/>
    </source>
</evidence>
<reference evidence="8 9" key="1">
    <citation type="journal article" date="2016" name="Nat. Commun.">
        <title>Thousands of microbial genomes shed light on interconnected biogeochemical processes in an aquifer system.</title>
        <authorList>
            <person name="Anantharaman K."/>
            <person name="Brown C.T."/>
            <person name="Hug L.A."/>
            <person name="Sharon I."/>
            <person name="Castelle C.J."/>
            <person name="Probst A.J."/>
            <person name="Thomas B.C."/>
            <person name="Singh A."/>
            <person name="Wilkins M.J."/>
            <person name="Karaoz U."/>
            <person name="Brodie E.L."/>
            <person name="Williams K.H."/>
            <person name="Hubbard S.S."/>
            <person name="Banfield J.F."/>
        </authorList>
    </citation>
    <scope>NUCLEOTIDE SEQUENCE [LARGE SCALE GENOMIC DNA]</scope>
</reference>
<dbReference type="CDD" id="cd12152">
    <property type="entry name" value="F1-ATPase_delta"/>
    <property type="match status" value="1"/>
</dbReference>
<evidence type="ECO:0000256" key="6">
    <source>
        <dbReference type="ARBA" id="ARBA00023196"/>
    </source>
</evidence>
<proteinExistence type="inferred from homology"/>
<keyword evidence="6" id="KW-0066">ATP synthesis</keyword>
<comment type="subcellular location">
    <subcellularLocation>
        <location evidence="1">Endomembrane system</location>
        <topology evidence="1">Peripheral membrane protein</topology>
    </subcellularLocation>
</comment>
<organism evidence="8 9">
    <name type="scientific">Candidatus Kaiserbacteria bacterium RIFCSPHIGHO2_02_FULL_55_20</name>
    <dbReference type="NCBI Taxonomy" id="1798497"/>
    <lineage>
        <taxon>Bacteria</taxon>
        <taxon>Candidatus Kaiseribacteriota</taxon>
    </lineage>
</organism>
<dbReference type="Gene3D" id="2.60.15.10">
    <property type="entry name" value="F0F1 ATP synthase delta/epsilon subunit, N-terminal"/>
    <property type="match status" value="1"/>
</dbReference>
<dbReference type="GO" id="GO:0012505">
    <property type="term" value="C:endomembrane system"/>
    <property type="evidence" value="ECO:0007669"/>
    <property type="project" value="UniProtKB-SubCell"/>
</dbReference>
<dbReference type="Pfam" id="PF02823">
    <property type="entry name" value="ATP-synt_DE_N"/>
    <property type="match status" value="1"/>
</dbReference>
<dbReference type="EMBL" id="MFLK01000035">
    <property type="protein sequence ID" value="OGG65723.1"/>
    <property type="molecule type" value="Genomic_DNA"/>
</dbReference>
<feature type="domain" description="ATP synthase F1 complex delta/epsilon subunit N-terminal" evidence="7">
    <location>
        <begin position="4"/>
        <end position="87"/>
    </location>
</feature>
<keyword evidence="3" id="KW-0813">Transport</keyword>
<sequence length="88" mass="9061">MNSFHLVIASVGETRFDGPAVSATLPTTGGEITILAHHEPLVATLKKGTITVREHTAPSDGGPASAGKEFSIENGVLEISGNRAVVLL</sequence>
<dbReference type="STRING" id="1798497.A3D71_04225"/>
<dbReference type="Proteomes" id="UP000177652">
    <property type="component" value="Unassembled WGS sequence"/>
</dbReference>
<evidence type="ECO:0000256" key="2">
    <source>
        <dbReference type="ARBA" id="ARBA00005712"/>
    </source>
</evidence>
<evidence type="ECO:0000313" key="9">
    <source>
        <dbReference type="Proteomes" id="UP000177652"/>
    </source>
</evidence>
<dbReference type="SUPFAM" id="SSF51344">
    <property type="entry name" value="Epsilon subunit of F1F0-ATP synthase N-terminal domain"/>
    <property type="match status" value="1"/>
</dbReference>
<keyword evidence="6" id="KW-0139">CF(1)</keyword>
<evidence type="ECO:0000256" key="5">
    <source>
        <dbReference type="ARBA" id="ARBA00023136"/>
    </source>
</evidence>
<keyword evidence="5" id="KW-0472">Membrane</keyword>
<gene>
    <name evidence="8" type="ORF">A3D71_04225</name>
</gene>
<evidence type="ECO:0000259" key="7">
    <source>
        <dbReference type="Pfam" id="PF02823"/>
    </source>
</evidence>
<evidence type="ECO:0000256" key="1">
    <source>
        <dbReference type="ARBA" id="ARBA00004184"/>
    </source>
</evidence>
<evidence type="ECO:0000256" key="3">
    <source>
        <dbReference type="ARBA" id="ARBA00022448"/>
    </source>
</evidence>
<dbReference type="InterPro" id="IPR001469">
    <property type="entry name" value="ATP_synth_F1_dsu/esu"/>
</dbReference>
<protein>
    <recommendedName>
        <fullName evidence="7">ATP synthase F1 complex delta/epsilon subunit N-terminal domain-containing protein</fullName>
    </recommendedName>
</protein>